<accession>A0A0W0WS12</accession>
<name>A0A0W0WS12_9GAMM</name>
<dbReference type="SUPFAM" id="SSF56935">
    <property type="entry name" value="Porins"/>
    <property type="match status" value="1"/>
</dbReference>
<dbReference type="Proteomes" id="UP000054725">
    <property type="component" value="Unassembled WGS sequence"/>
</dbReference>
<feature type="compositionally biased region" description="Polar residues" evidence="1">
    <location>
        <begin position="109"/>
        <end position="121"/>
    </location>
</feature>
<gene>
    <name evidence="3" type="ORF">Lnau_2004</name>
</gene>
<keyword evidence="4" id="KW-1185">Reference proteome</keyword>
<sequence>MVKRTRDILQQILQRLFGVTIFFLCLINNGFSDTLSAKEIKELLDETRALRKEVAQLKKELAEHTREHPPEITSKKAEQQIPAKPQPQPIMQKIQAQPKAAVAAKPSRPVSTAAKTNFPTKTKAKTANHQHSPKNKAAPQAAKMEKRDYVRRLGGYFPIINPYLGQESAYDGSDLITNLSQQNTDLLALQYRQEIAAAFSKNGMSNYYLILSGTLSGQIAWFTPFVGRSNSDIDLTVANITGLASIGKWVTGFFSFDYDNRPLEGLAPAQFGPRVNNSRIFLDQGFVTVGNLDKFDFYASMGQMYLPFGQYNSFTINSPLTASLFTTTERPFLLGYSHSTDNTELDATVYGYRGDTVTSFHSSAVNEWGLSLDYLIKKSDWTAQFGLGYISNIADAGGIQLNGQLSRACTLFGGFAFPCFQGNVLVHRVPGFDIYGNLTMGRFSILAEYLTATRRFSPIDMTFDNRGAKPKAFDFEAAYAFRFLDKPSSLAFDYGFTKQALALLLPTREYSITFTTSLWRNTTQSLGLQHDVNYNVFSRATGQRLPVYRPLDRLNLGRKSYTVLLAVNAYF</sequence>
<dbReference type="NCBIfam" id="NF033652">
    <property type="entry name" value="LbtU_sider_porin"/>
    <property type="match status" value="1"/>
</dbReference>
<feature type="compositionally biased region" description="Basic and acidic residues" evidence="1">
    <location>
        <begin position="61"/>
        <end position="78"/>
    </location>
</feature>
<dbReference type="RefSeq" id="WP_058505014.1">
    <property type="nucleotide sequence ID" value="NZ_CAAAIF010000010.1"/>
</dbReference>
<keyword evidence="2" id="KW-0472">Membrane</keyword>
<dbReference type="PATRIC" id="fig|45070.6.peg.2111"/>
<evidence type="ECO:0000256" key="2">
    <source>
        <dbReference type="SAM" id="Phobius"/>
    </source>
</evidence>
<keyword evidence="2" id="KW-0812">Transmembrane</keyword>
<comment type="caution">
    <text evidence="3">The sequence shown here is derived from an EMBL/GenBank/DDBJ whole genome shotgun (WGS) entry which is preliminary data.</text>
</comment>
<dbReference type="EMBL" id="LNYO01000017">
    <property type="protein sequence ID" value="KTD35114.1"/>
    <property type="molecule type" value="Genomic_DNA"/>
</dbReference>
<feature type="region of interest" description="Disordered" evidence="1">
    <location>
        <begin position="61"/>
        <end position="86"/>
    </location>
</feature>
<feature type="transmembrane region" description="Helical" evidence="2">
    <location>
        <begin position="12"/>
        <end position="31"/>
    </location>
</feature>
<evidence type="ECO:0000256" key="1">
    <source>
        <dbReference type="SAM" id="MobiDB-lite"/>
    </source>
</evidence>
<organism evidence="3 4">
    <name type="scientific">Legionella nautarum</name>
    <dbReference type="NCBI Taxonomy" id="45070"/>
    <lineage>
        <taxon>Bacteria</taxon>
        <taxon>Pseudomonadati</taxon>
        <taxon>Pseudomonadota</taxon>
        <taxon>Gammaproteobacteria</taxon>
        <taxon>Legionellales</taxon>
        <taxon>Legionellaceae</taxon>
        <taxon>Legionella</taxon>
    </lineage>
</organism>
<reference evidence="3 4" key="1">
    <citation type="submission" date="2015-11" db="EMBL/GenBank/DDBJ databases">
        <title>Genomic analysis of 38 Legionella species identifies large and diverse effector repertoires.</title>
        <authorList>
            <person name="Burstein D."/>
            <person name="Amaro F."/>
            <person name="Zusman T."/>
            <person name="Lifshitz Z."/>
            <person name="Cohen O."/>
            <person name="Gilbert J.A."/>
            <person name="Pupko T."/>
            <person name="Shuman H.A."/>
            <person name="Segal G."/>
        </authorList>
    </citation>
    <scope>NUCLEOTIDE SEQUENCE [LARGE SCALE GENOMIC DNA]</scope>
    <source>
        <strain evidence="3 4">ATCC 49506</strain>
    </source>
</reference>
<evidence type="ECO:0000313" key="4">
    <source>
        <dbReference type="Proteomes" id="UP000054725"/>
    </source>
</evidence>
<protein>
    <submittedName>
        <fullName evidence="3">Coiled-coil protein</fullName>
    </submittedName>
</protein>
<feature type="compositionally biased region" description="Basic residues" evidence="1">
    <location>
        <begin position="122"/>
        <end position="134"/>
    </location>
</feature>
<feature type="region of interest" description="Disordered" evidence="1">
    <location>
        <begin position="103"/>
        <end position="143"/>
    </location>
</feature>
<evidence type="ECO:0000313" key="3">
    <source>
        <dbReference type="EMBL" id="KTD35114.1"/>
    </source>
</evidence>
<keyword evidence="2" id="KW-1133">Transmembrane helix</keyword>
<proteinExistence type="predicted"/>
<dbReference type="STRING" id="45070.Lnau_2004"/>
<dbReference type="AlphaFoldDB" id="A0A0W0WS12"/>